<name>A0A2H3DBN9_ARMGA</name>
<evidence type="ECO:0000313" key="1">
    <source>
        <dbReference type="EMBL" id="PBK84906.1"/>
    </source>
</evidence>
<dbReference type="EMBL" id="KZ293695">
    <property type="protein sequence ID" value="PBK84906.1"/>
    <property type="molecule type" value="Genomic_DNA"/>
</dbReference>
<accession>A0A2H3DBN9</accession>
<gene>
    <name evidence="1" type="ORF">ARMGADRAFT_598501</name>
</gene>
<reference evidence="2" key="1">
    <citation type="journal article" date="2017" name="Nat. Ecol. Evol.">
        <title>Genome expansion and lineage-specific genetic innovations in the forest pathogenic fungi Armillaria.</title>
        <authorList>
            <person name="Sipos G."/>
            <person name="Prasanna A.N."/>
            <person name="Walter M.C."/>
            <person name="O'Connor E."/>
            <person name="Balint B."/>
            <person name="Krizsan K."/>
            <person name="Kiss B."/>
            <person name="Hess J."/>
            <person name="Varga T."/>
            <person name="Slot J."/>
            <person name="Riley R."/>
            <person name="Boka B."/>
            <person name="Rigling D."/>
            <person name="Barry K."/>
            <person name="Lee J."/>
            <person name="Mihaltcheva S."/>
            <person name="LaButti K."/>
            <person name="Lipzen A."/>
            <person name="Waldron R."/>
            <person name="Moloney N.M."/>
            <person name="Sperisen C."/>
            <person name="Kredics L."/>
            <person name="Vagvoelgyi C."/>
            <person name="Patrignani A."/>
            <person name="Fitzpatrick D."/>
            <person name="Nagy I."/>
            <person name="Doyle S."/>
            <person name="Anderson J.B."/>
            <person name="Grigoriev I.V."/>
            <person name="Gueldener U."/>
            <person name="Muensterkoetter M."/>
            <person name="Nagy L.G."/>
        </authorList>
    </citation>
    <scope>NUCLEOTIDE SEQUENCE [LARGE SCALE GENOMIC DNA]</scope>
    <source>
        <strain evidence="2">Ar21-2</strain>
    </source>
</reference>
<dbReference type="InParanoid" id="A0A2H3DBN9"/>
<protein>
    <submittedName>
        <fullName evidence="1">Uncharacterized protein</fullName>
    </submittedName>
</protein>
<sequence>MPIFFKGWKGRIGEIVISRTDISWPKFTACSVLYHSFLRCRARWCCFIRKVISHSLSFILGALSVSTFVPC</sequence>
<keyword evidence="2" id="KW-1185">Reference proteome</keyword>
<organism evidence="1 2">
    <name type="scientific">Armillaria gallica</name>
    <name type="common">Bulbous honey fungus</name>
    <name type="synonym">Armillaria bulbosa</name>
    <dbReference type="NCBI Taxonomy" id="47427"/>
    <lineage>
        <taxon>Eukaryota</taxon>
        <taxon>Fungi</taxon>
        <taxon>Dikarya</taxon>
        <taxon>Basidiomycota</taxon>
        <taxon>Agaricomycotina</taxon>
        <taxon>Agaricomycetes</taxon>
        <taxon>Agaricomycetidae</taxon>
        <taxon>Agaricales</taxon>
        <taxon>Marasmiineae</taxon>
        <taxon>Physalacriaceae</taxon>
        <taxon>Armillaria</taxon>
    </lineage>
</organism>
<dbReference type="Proteomes" id="UP000217790">
    <property type="component" value="Unassembled WGS sequence"/>
</dbReference>
<dbReference type="AlphaFoldDB" id="A0A2H3DBN9"/>
<proteinExistence type="predicted"/>
<evidence type="ECO:0000313" key="2">
    <source>
        <dbReference type="Proteomes" id="UP000217790"/>
    </source>
</evidence>